<dbReference type="AlphaFoldDB" id="A0A367IIX6"/>
<dbReference type="STRING" id="4846.A0A367IIX6"/>
<gene>
    <name evidence="2" type="ORF">CU098_002744</name>
</gene>
<feature type="non-terminal residue" evidence="2">
    <location>
        <position position="146"/>
    </location>
</feature>
<organism evidence="2 3">
    <name type="scientific">Rhizopus stolonifer</name>
    <name type="common">Rhizopus nigricans</name>
    <dbReference type="NCBI Taxonomy" id="4846"/>
    <lineage>
        <taxon>Eukaryota</taxon>
        <taxon>Fungi</taxon>
        <taxon>Fungi incertae sedis</taxon>
        <taxon>Mucoromycota</taxon>
        <taxon>Mucoromycotina</taxon>
        <taxon>Mucoromycetes</taxon>
        <taxon>Mucorales</taxon>
        <taxon>Mucorineae</taxon>
        <taxon>Rhizopodaceae</taxon>
        <taxon>Rhizopus</taxon>
    </lineage>
</organism>
<evidence type="ECO:0000256" key="1">
    <source>
        <dbReference type="SAM" id="MobiDB-lite"/>
    </source>
</evidence>
<feature type="non-terminal residue" evidence="2">
    <location>
        <position position="1"/>
    </location>
</feature>
<sequence>YNDLKPPGKMEQDKKEYHKEVNPEISKATRITYGKYKKKDTDSFFLLVEDKKMSIRSAAAEIKIPKSTAYNWYKKGRESLDNDEDIVMDAAKCGAKMGSPVILNDTRKEYILSLIDEQPSLVLEGMMGGLISQFAGLKNSKLLFMS</sequence>
<proteinExistence type="predicted"/>
<dbReference type="Proteomes" id="UP000253551">
    <property type="component" value="Unassembled WGS sequence"/>
</dbReference>
<evidence type="ECO:0000313" key="3">
    <source>
        <dbReference type="Proteomes" id="UP000253551"/>
    </source>
</evidence>
<dbReference type="EMBL" id="PJQM01007887">
    <property type="protein sequence ID" value="RCH77619.1"/>
    <property type="molecule type" value="Genomic_DNA"/>
</dbReference>
<name>A0A367IIX6_RHIST</name>
<reference evidence="2 3" key="1">
    <citation type="journal article" date="2018" name="G3 (Bethesda)">
        <title>Phylogenetic and Phylogenomic Definition of Rhizopus Species.</title>
        <authorList>
            <person name="Gryganskyi A.P."/>
            <person name="Golan J."/>
            <person name="Dolatabadi S."/>
            <person name="Mondo S."/>
            <person name="Robb S."/>
            <person name="Idnurm A."/>
            <person name="Muszewska A."/>
            <person name="Steczkiewicz K."/>
            <person name="Masonjones S."/>
            <person name="Liao H.L."/>
            <person name="Gajdeczka M.T."/>
            <person name="Anike F."/>
            <person name="Vuek A."/>
            <person name="Anishchenko I.M."/>
            <person name="Voigt K."/>
            <person name="de Hoog G.S."/>
            <person name="Smith M.E."/>
            <person name="Heitman J."/>
            <person name="Vilgalys R."/>
            <person name="Stajich J.E."/>
        </authorList>
    </citation>
    <scope>NUCLEOTIDE SEQUENCE [LARGE SCALE GENOMIC DNA]</scope>
    <source>
        <strain evidence="2 3">LSU 92-RS-03</strain>
    </source>
</reference>
<keyword evidence="3" id="KW-1185">Reference proteome</keyword>
<dbReference type="OrthoDB" id="2262293at2759"/>
<feature type="region of interest" description="Disordered" evidence="1">
    <location>
        <begin position="1"/>
        <end position="21"/>
    </location>
</feature>
<protein>
    <submittedName>
        <fullName evidence="2">Uncharacterized protein</fullName>
    </submittedName>
</protein>
<evidence type="ECO:0000313" key="2">
    <source>
        <dbReference type="EMBL" id="RCH77619.1"/>
    </source>
</evidence>
<comment type="caution">
    <text evidence="2">The sequence shown here is derived from an EMBL/GenBank/DDBJ whole genome shotgun (WGS) entry which is preliminary data.</text>
</comment>
<accession>A0A367IIX6</accession>